<evidence type="ECO:0000313" key="2">
    <source>
        <dbReference type="EMBL" id="CAI7935525.1"/>
    </source>
</evidence>
<keyword evidence="3" id="KW-1185">Reference proteome</keyword>
<protein>
    <submittedName>
        <fullName evidence="2">Uncharacterized protein</fullName>
    </submittedName>
</protein>
<comment type="caution">
    <text evidence="2">The sequence shown here is derived from an EMBL/GenBank/DDBJ whole genome shotgun (WGS) entry which is preliminary data.</text>
</comment>
<gene>
    <name evidence="2" type="ORF">PODLI_1B003976</name>
</gene>
<sequence length="152" mass="15695">MLQPQALRAGGDLRRGAHGLQTLVLRTGSPREGSPCCGRLLQPQALRAGRDLLPGAQGLQTLARSTGALRRAPVLRATSCSPKPCAPGGTSCPARKACRHSPEHGSPPEGSRASSDKLQPQALRAGRDLLPGAQGLQTLARSTGSPREGSPC</sequence>
<dbReference type="AlphaFoldDB" id="A0AA35VQY0"/>
<dbReference type="EMBL" id="CANTUW010001212">
    <property type="protein sequence ID" value="CAI7935525.1"/>
    <property type="molecule type" value="Genomic_DNA"/>
</dbReference>
<organism evidence="2 3">
    <name type="scientific">Podarcis lilfordi</name>
    <name type="common">Lilford's wall lizard</name>
    <dbReference type="NCBI Taxonomy" id="74358"/>
    <lineage>
        <taxon>Eukaryota</taxon>
        <taxon>Metazoa</taxon>
        <taxon>Chordata</taxon>
        <taxon>Craniata</taxon>
        <taxon>Vertebrata</taxon>
        <taxon>Euteleostomi</taxon>
        <taxon>Lepidosauria</taxon>
        <taxon>Squamata</taxon>
        <taxon>Bifurcata</taxon>
        <taxon>Unidentata</taxon>
        <taxon>Episquamata</taxon>
        <taxon>Laterata</taxon>
        <taxon>Lacertibaenia</taxon>
        <taxon>Lacertidae</taxon>
        <taxon>Podarcis</taxon>
    </lineage>
</organism>
<feature type="region of interest" description="Disordered" evidence="1">
    <location>
        <begin position="78"/>
        <end position="152"/>
    </location>
</feature>
<feature type="compositionally biased region" description="Polar residues" evidence="1">
    <location>
        <begin position="135"/>
        <end position="145"/>
    </location>
</feature>
<dbReference type="Proteomes" id="UP001178461">
    <property type="component" value="Unassembled WGS sequence"/>
</dbReference>
<reference evidence="2" key="1">
    <citation type="submission" date="2022-12" db="EMBL/GenBank/DDBJ databases">
        <authorList>
            <person name="Alioto T."/>
            <person name="Alioto T."/>
            <person name="Gomez Garrido J."/>
        </authorList>
    </citation>
    <scope>NUCLEOTIDE SEQUENCE</scope>
</reference>
<evidence type="ECO:0000313" key="3">
    <source>
        <dbReference type="Proteomes" id="UP001178461"/>
    </source>
</evidence>
<feature type="non-terminal residue" evidence="2">
    <location>
        <position position="152"/>
    </location>
</feature>
<accession>A0AA35VQY0</accession>
<name>A0AA35VQY0_9SAUR</name>
<proteinExistence type="predicted"/>
<evidence type="ECO:0000256" key="1">
    <source>
        <dbReference type="SAM" id="MobiDB-lite"/>
    </source>
</evidence>